<dbReference type="Proteomes" id="UP000079169">
    <property type="component" value="Unplaced"/>
</dbReference>
<organism evidence="5 6">
    <name type="scientific">Diaphorina citri</name>
    <name type="common">Asian citrus psyllid</name>
    <dbReference type="NCBI Taxonomy" id="121845"/>
    <lineage>
        <taxon>Eukaryota</taxon>
        <taxon>Metazoa</taxon>
        <taxon>Ecdysozoa</taxon>
        <taxon>Arthropoda</taxon>
        <taxon>Hexapoda</taxon>
        <taxon>Insecta</taxon>
        <taxon>Pterygota</taxon>
        <taxon>Neoptera</taxon>
        <taxon>Paraneoptera</taxon>
        <taxon>Hemiptera</taxon>
        <taxon>Sternorrhyncha</taxon>
        <taxon>Psylloidea</taxon>
        <taxon>Psyllidae</taxon>
        <taxon>Diaphorininae</taxon>
        <taxon>Diaphorina</taxon>
    </lineage>
</organism>
<dbReference type="AlphaFoldDB" id="A0A1S3DJ01"/>
<name>A0A1S3DJ01_DIACI</name>
<reference evidence="6" key="1">
    <citation type="submission" date="2025-08" db="UniProtKB">
        <authorList>
            <consortium name="RefSeq"/>
        </authorList>
    </citation>
    <scope>IDENTIFICATION</scope>
</reference>
<dbReference type="RefSeq" id="XP_008482941.1">
    <property type="nucleotide sequence ID" value="XM_008484719.2"/>
</dbReference>
<comment type="function">
    <text evidence="4">Subunit of the V1 complex of vacuolar(H+)-ATPase (V-ATPase), a multisubunit enzyme composed of a peripheral complex (V1) that hydrolyzes ATP and a membrane integral complex (V0) that translocates protons. V-ATPase is responsible for acidifying and maintaining the pH of intracellular compartments and in some cell types, is targeted to the plasma membrane, where it is responsible for acidifying the extracellular environment.</text>
</comment>
<keyword evidence="5" id="KW-1185">Reference proteome</keyword>
<evidence type="ECO:0000256" key="3">
    <source>
        <dbReference type="ARBA" id="ARBA00023065"/>
    </source>
</evidence>
<gene>
    <name evidence="6" type="primary">LOC103519629</name>
</gene>
<dbReference type="GeneID" id="103519629"/>
<dbReference type="OMA" id="VETRYLM"/>
<keyword evidence="3" id="KW-0406">Ion transport</keyword>
<protein>
    <submittedName>
        <fullName evidence="6">V-type proton ATPase subunit D 1-like</fullName>
    </submittedName>
</protein>
<keyword evidence="2" id="KW-0813">Transport</keyword>
<dbReference type="KEGG" id="dci:103519629"/>
<sequence length="166" mass="18646">MSDGKDKLPILPSRGNQSAIEARLVSAKRGHGLLKRKADALQFRFRSIHCKIVETRYLMADIMREAAIALSRAKFETNAVFNQIVIQNIGKAQMKLRLTRENIGGVFLTEYEAVENGPDVYQIAGLSTNGHHLNMVKTEKPFKTMHNHYNCCCGVKVLRPSSYLKG</sequence>
<proteinExistence type="inferred from homology"/>
<dbReference type="PaxDb" id="121845-A0A1S3DJ01"/>
<evidence type="ECO:0000313" key="5">
    <source>
        <dbReference type="Proteomes" id="UP000079169"/>
    </source>
</evidence>
<dbReference type="GO" id="GO:0046961">
    <property type="term" value="F:proton-transporting ATPase activity, rotational mechanism"/>
    <property type="evidence" value="ECO:0007669"/>
    <property type="project" value="InterPro"/>
</dbReference>
<evidence type="ECO:0000256" key="1">
    <source>
        <dbReference type="ARBA" id="ARBA00005850"/>
    </source>
</evidence>
<comment type="similarity">
    <text evidence="1">Belongs to the V-ATPase D subunit family.</text>
</comment>
<dbReference type="Gene3D" id="1.10.287.3240">
    <property type="match status" value="1"/>
</dbReference>
<evidence type="ECO:0000256" key="4">
    <source>
        <dbReference type="ARBA" id="ARBA00045737"/>
    </source>
</evidence>
<accession>A0A1S3DJ01</accession>
<evidence type="ECO:0000256" key="2">
    <source>
        <dbReference type="ARBA" id="ARBA00022448"/>
    </source>
</evidence>
<dbReference type="InterPro" id="IPR002699">
    <property type="entry name" value="V_ATPase_D"/>
</dbReference>
<dbReference type="PANTHER" id="PTHR11671">
    <property type="entry name" value="V-TYPE ATP SYNTHASE SUBUNIT D"/>
    <property type="match status" value="1"/>
</dbReference>
<dbReference type="STRING" id="121845.A0A1S3DJ01"/>
<evidence type="ECO:0000313" key="6">
    <source>
        <dbReference type="RefSeq" id="XP_008482941.1"/>
    </source>
</evidence>
<dbReference type="Pfam" id="PF01813">
    <property type="entry name" value="ATP-synt_D"/>
    <property type="match status" value="1"/>
</dbReference>